<dbReference type="RefSeq" id="XP_025496328.1">
    <property type="nucleotide sequence ID" value="XM_025629842.1"/>
</dbReference>
<dbReference type="AlphaFoldDB" id="A0A319DDH1"/>
<evidence type="ECO:0000313" key="2">
    <source>
        <dbReference type="EMBL" id="PYH86128.1"/>
    </source>
</evidence>
<name>A0A319DDH1_9EURO</name>
<gene>
    <name evidence="2" type="ORF">BO82DRAFT_116215</name>
</gene>
<proteinExistence type="predicted"/>
<reference evidence="2 3" key="1">
    <citation type="submission" date="2016-12" db="EMBL/GenBank/DDBJ databases">
        <title>The genomes of Aspergillus section Nigri reveals drivers in fungal speciation.</title>
        <authorList>
            <consortium name="DOE Joint Genome Institute"/>
            <person name="Vesth T.C."/>
            <person name="Nybo J."/>
            <person name="Theobald S."/>
            <person name="Brandl J."/>
            <person name="Frisvad J.C."/>
            <person name="Nielsen K.F."/>
            <person name="Lyhne E.K."/>
            <person name="Kogle M.E."/>
            <person name="Kuo A."/>
            <person name="Riley R."/>
            <person name="Clum A."/>
            <person name="Nolan M."/>
            <person name="Lipzen A."/>
            <person name="Salamov A."/>
            <person name="Henrissat B."/>
            <person name="Wiebenga A."/>
            <person name="De Vries R.P."/>
            <person name="Grigoriev I.V."/>
            <person name="Mortensen U.H."/>
            <person name="Andersen M.R."/>
            <person name="Baker S.E."/>
        </authorList>
    </citation>
    <scope>NUCLEOTIDE SEQUENCE [LARGE SCALE GENOMIC DNA]</scope>
    <source>
        <strain evidence="2 3">CBS 121591</strain>
    </source>
</reference>
<evidence type="ECO:0000313" key="3">
    <source>
        <dbReference type="Proteomes" id="UP000248340"/>
    </source>
</evidence>
<evidence type="ECO:0000256" key="1">
    <source>
        <dbReference type="SAM" id="MobiDB-lite"/>
    </source>
</evidence>
<accession>A0A319DDH1</accession>
<dbReference type="GeneID" id="37132583"/>
<dbReference type="EMBL" id="KZ821677">
    <property type="protein sequence ID" value="PYH86128.1"/>
    <property type="molecule type" value="Genomic_DNA"/>
</dbReference>
<organism evidence="2 3">
    <name type="scientific">Aspergillus uvarum CBS 121591</name>
    <dbReference type="NCBI Taxonomy" id="1448315"/>
    <lineage>
        <taxon>Eukaryota</taxon>
        <taxon>Fungi</taxon>
        <taxon>Dikarya</taxon>
        <taxon>Ascomycota</taxon>
        <taxon>Pezizomycotina</taxon>
        <taxon>Eurotiomycetes</taxon>
        <taxon>Eurotiomycetidae</taxon>
        <taxon>Eurotiales</taxon>
        <taxon>Aspergillaceae</taxon>
        <taxon>Aspergillus</taxon>
        <taxon>Aspergillus subgen. Circumdati</taxon>
    </lineage>
</organism>
<protein>
    <submittedName>
        <fullName evidence="2">Uncharacterized protein</fullName>
    </submittedName>
</protein>
<sequence>MPSQSRAPQPKQPATVVSYATTKGSGALIKKRAVPSPRALGEGTAVHHPGPSLVFNSCVANYNLKRSPLPATHTTPPPHSVGNNRKRDRQALSFDPLSRSHNKPPVRIRDSRRAMLHNLTIESLPTQRLQRHCRSDGQDRRHQRDGHSRWPDIPHALS</sequence>
<feature type="compositionally biased region" description="Basic and acidic residues" evidence="1">
    <location>
        <begin position="133"/>
        <end position="152"/>
    </location>
</feature>
<dbReference type="Proteomes" id="UP000248340">
    <property type="component" value="Unassembled WGS sequence"/>
</dbReference>
<feature type="region of interest" description="Disordered" evidence="1">
    <location>
        <begin position="66"/>
        <end position="158"/>
    </location>
</feature>
<keyword evidence="3" id="KW-1185">Reference proteome</keyword>
<dbReference type="VEuPathDB" id="FungiDB:BO82DRAFT_116215"/>